<evidence type="ECO:0000313" key="2">
    <source>
        <dbReference type="Proteomes" id="UP000199206"/>
    </source>
</evidence>
<dbReference type="Proteomes" id="UP000199206">
    <property type="component" value="Unassembled WGS sequence"/>
</dbReference>
<evidence type="ECO:0000313" key="1">
    <source>
        <dbReference type="EMBL" id="SEM62375.1"/>
    </source>
</evidence>
<proteinExistence type="predicted"/>
<organism evidence="1 2">
    <name type="scientific">Sphingomonas gellani</name>
    <dbReference type="NCBI Taxonomy" id="1166340"/>
    <lineage>
        <taxon>Bacteria</taxon>
        <taxon>Pseudomonadati</taxon>
        <taxon>Pseudomonadota</taxon>
        <taxon>Alphaproteobacteria</taxon>
        <taxon>Sphingomonadales</taxon>
        <taxon>Sphingomonadaceae</taxon>
        <taxon>Sphingomonas</taxon>
    </lineage>
</organism>
<dbReference type="OrthoDB" id="7583631at2"/>
<gene>
    <name evidence="1" type="ORF">SAMN05192583_0870</name>
</gene>
<reference evidence="2" key="1">
    <citation type="submission" date="2016-10" db="EMBL/GenBank/DDBJ databases">
        <authorList>
            <person name="Varghese N."/>
            <person name="Submissions S."/>
        </authorList>
    </citation>
    <scope>NUCLEOTIDE SEQUENCE [LARGE SCALE GENOMIC DNA]</scope>
    <source>
        <strain evidence="2">S6-262</strain>
    </source>
</reference>
<dbReference type="RefSeq" id="WP_093664153.1">
    <property type="nucleotide sequence ID" value="NZ_FOCF01000001.1"/>
</dbReference>
<accession>A0A1H7ZVB7</accession>
<name>A0A1H7ZVB7_9SPHN</name>
<sequence>MKNKMHLPARVPNEGARLLAQWIARECHGALGVANLKLCVGMPTLQRLLDGEITPGASLVGPIAERTHGRVARLDWQRAPRGGWFDAPAAAQPQRRAA</sequence>
<keyword evidence="2" id="KW-1185">Reference proteome</keyword>
<dbReference type="STRING" id="1166340.SAMN05192583_0870"/>
<protein>
    <submittedName>
        <fullName evidence="1">Uncharacterized protein</fullName>
    </submittedName>
</protein>
<dbReference type="AlphaFoldDB" id="A0A1H7ZVB7"/>
<dbReference type="EMBL" id="FOCF01000001">
    <property type="protein sequence ID" value="SEM62375.1"/>
    <property type="molecule type" value="Genomic_DNA"/>
</dbReference>